<accession>A0A6A6E4U2</accession>
<evidence type="ECO:0000313" key="3">
    <source>
        <dbReference type="Proteomes" id="UP000800200"/>
    </source>
</evidence>
<keyword evidence="3" id="KW-1185">Reference proteome</keyword>
<feature type="chain" id="PRO_5025342855" evidence="1">
    <location>
        <begin position="20"/>
        <end position="63"/>
    </location>
</feature>
<reference evidence="2" key="1">
    <citation type="journal article" date="2020" name="Stud. Mycol.">
        <title>101 Dothideomycetes genomes: a test case for predicting lifestyles and emergence of pathogens.</title>
        <authorList>
            <person name="Haridas S."/>
            <person name="Albert R."/>
            <person name="Binder M."/>
            <person name="Bloem J."/>
            <person name="Labutti K."/>
            <person name="Salamov A."/>
            <person name="Andreopoulos B."/>
            <person name="Baker S."/>
            <person name="Barry K."/>
            <person name="Bills G."/>
            <person name="Bluhm B."/>
            <person name="Cannon C."/>
            <person name="Castanera R."/>
            <person name="Culley D."/>
            <person name="Daum C."/>
            <person name="Ezra D."/>
            <person name="Gonzalez J."/>
            <person name="Henrissat B."/>
            <person name="Kuo A."/>
            <person name="Liang C."/>
            <person name="Lipzen A."/>
            <person name="Lutzoni F."/>
            <person name="Magnuson J."/>
            <person name="Mondo S."/>
            <person name="Nolan M."/>
            <person name="Ohm R."/>
            <person name="Pangilinan J."/>
            <person name="Park H.-J."/>
            <person name="Ramirez L."/>
            <person name="Alfaro M."/>
            <person name="Sun H."/>
            <person name="Tritt A."/>
            <person name="Yoshinaga Y."/>
            <person name="Zwiers L.-H."/>
            <person name="Turgeon B."/>
            <person name="Goodwin S."/>
            <person name="Spatafora J."/>
            <person name="Crous P."/>
            <person name="Grigoriev I."/>
        </authorList>
    </citation>
    <scope>NUCLEOTIDE SEQUENCE</scope>
    <source>
        <strain evidence="2">CBS 207.26</strain>
    </source>
</reference>
<sequence length="63" mass="6477">MKASLIIAVLSTAIAMANPAAFSLNRATRDVQIEGGTLQVPCVECPCEGFTGHCTCIANGCCC</sequence>
<dbReference type="EMBL" id="ML994630">
    <property type="protein sequence ID" value="KAF2186173.1"/>
    <property type="molecule type" value="Genomic_DNA"/>
</dbReference>
<keyword evidence="1" id="KW-0732">Signal</keyword>
<dbReference type="AlphaFoldDB" id="A0A6A6E4U2"/>
<name>A0A6A6E4U2_9PEZI</name>
<dbReference type="OrthoDB" id="3775508at2759"/>
<protein>
    <submittedName>
        <fullName evidence="2">Uncharacterized protein</fullName>
    </submittedName>
</protein>
<evidence type="ECO:0000313" key="2">
    <source>
        <dbReference type="EMBL" id="KAF2186173.1"/>
    </source>
</evidence>
<dbReference type="Proteomes" id="UP000800200">
    <property type="component" value="Unassembled WGS sequence"/>
</dbReference>
<evidence type="ECO:0000256" key="1">
    <source>
        <dbReference type="SAM" id="SignalP"/>
    </source>
</evidence>
<organism evidence="2 3">
    <name type="scientific">Zopfia rhizophila CBS 207.26</name>
    <dbReference type="NCBI Taxonomy" id="1314779"/>
    <lineage>
        <taxon>Eukaryota</taxon>
        <taxon>Fungi</taxon>
        <taxon>Dikarya</taxon>
        <taxon>Ascomycota</taxon>
        <taxon>Pezizomycotina</taxon>
        <taxon>Dothideomycetes</taxon>
        <taxon>Dothideomycetes incertae sedis</taxon>
        <taxon>Zopfiaceae</taxon>
        <taxon>Zopfia</taxon>
    </lineage>
</organism>
<feature type="signal peptide" evidence="1">
    <location>
        <begin position="1"/>
        <end position="19"/>
    </location>
</feature>
<proteinExistence type="predicted"/>
<gene>
    <name evidence="2" type="ORF">K469DRAFT_573824</name>
</gene>